<reference evidence="3 4" key="1">
    <citation type="submission" date="2016-11" db="EMBL/GenBank/DDBJ databases">
        <title>Paenibacillus species isolates.</title>
        <authorList>
            <person name="Beno S.M."/>
        </authorList>
    </citation>
    <scope>NUCLEOTIDE SEQUENCE [LARGE SCALE GENOMIC DNA]</scope>
    <source>
        <strain evidence="3 4">FSL F4-0100</strain>
    </source>
</reference>
<dbReference type="STRING" id="1401.BK123_09810"/>
<dbReference type="InterPro" id="IPR045679">
    <property type="entry name" value="DUF6199"/>
</dbReference>
<accession>A0A1R1B3E7</accession>
<dbReference type="Proteomes" id="UP000187074">
    <property type="component" value="Unassembled WGS sequence"/>
</dbReference>
<evidence type="ECO:0000259" key="2">
    <source>
        <dbReference type="Pfam" id="PF19701"/>
    </source>
</evidence>
<proteinExistence type="predicted"/>
<organism evidence="3 4">
    <name type="scientific">Paenibacillus lautus</name>
    <name type="common">Bacillus lautus</name>
    <dbReference type="NCBI Taxonomy" id="1401"/>
    <lineage>
        <taxon>Bacteria</taxon>
        <taxon>Bacillati</taxon>
        <taxon>Bacillota</taxon>
        <taxon>Bacilli</taxon>
        <taxon>Bacillales</taxon>
        <taxon>Paenibacillaceae</taxon>
        <taxon>Paenibacillus</taxon>
    </lineage>
</organism>
<keyword evidence="1" id="KW-1133">Transmembrane helix</keyword>
<comment type="caution">
    <text evidence="3">The sequence shown here is derived from an EMBL/GenBank/DDBJ whole genome shotgun (WGS) entry which is preliminary data.</text>
</comment>
<protein>
    <recommendedName>
        <fullName evidence="2">DUF6199 domain-containing protein</fullName>
    </recommendedName>
</protein>
<dbReference type="EMBL" id="MRTF01000003">
    <property type="protein sequence ID" value="OME93555.1"/>
    <property type="molecule type" value="Genomic_DNA"/>
</dbReference>
<evidence type="ECO:0000313" key="4">
    <source>
        <dbReference type="Proteomes" id="UP000187074"/>
    </source>
</evidence>
<evidence type="ECO:0000313" key="3">
    <source>
        <dbReference type="EMBL" id="OME93555.1"/>
    </source>
</evidence>
<name>A0A1R1B3E7_PAELA</name>
<dbReference type="RefSeq" id="WP_076322229.1">
    <property type="nucleotide sequence ID" value="NZ_JBCMXI010000008.1"/>
</dbReference>
<gene>
    <name evidence="3" type="ORF">BK123_09810</name>
</gene>
<keyword evidence="1" id="KW-0812">Transmembrane</keyword>
<feature type="domain" description="DUF6199" evidence="2">
    <location>
        <begin position="9"/>
        <end position="66"/>
    </location>
</feature>
<feature type="transmembrane region" description="Helical" evidence="1">
    <location>
        <begin position="53"/>
        <end position="72"/>
    </location>
</feature>
<evidence type="ECO:0000256" key="1">
    <source>
        <dbReference type="SAM" id="Phobius"/>
    </source>
</evidence>
<dbReference type="AlphaFoldDB" id="A0A1R1B3E7"/>
<keyword evidence="1" id="KW-0472">Membrane</keyword>
<sequence>MSGFTFILFAVVFLIRGLLRIRKPTWGSFYKSWKVNHESEPSSDYIQYIKSSGLLWIVLGALFLVLGILLMTL</sequence>
<dbReference type="Pfam" id="PF19701">
    <property type="entry name" value="DUF6199"/>
    <property type="match status" value="1"/>
</dbReference>